<feature type="transmembrane region" description="Helical" evidence="2">
    <location>
        <begin position="680"/>
        <end position="698"/>
    </location>
</feature>
<dbReference type="EMBL" id="CANHGI010000003">
    <property type="protein sequence ID" value="CAI5444344.1"/>
    <property type="molecule type" value="Genomic_DNA"/>
</dbReference>
<dbReference type="PANTHER" id="PTHR10796:SF187">
    <property type="entry name" value="SSD DOMAIN-CONTAINING PROTEIN"/>
    <property type="match status" value="1"/>
</dbReference>
<dbReference type="InterPro" id="IPR051697">
    <property type="entry name" value="Patched_domain-protein"/>
</dbReference>
<sequence>MSSYYGAQFLGTTSEGSTTPSPAPIRFQRKASTGSAPPVPPPAVPPPESSGDEAEAPTPTTPRLDSSLQKQKTFGSVSSTSTTTVASVTPLAREPTRVSTLKREEKSKKLRQERMERERQELEEQRTSAAPQKESQEQHITLGERTSYVEEPISAQTTLERKAEKALVRRITNEMQLATTGAFMHPIAIHQKHPVGAYTPGVYRIRSLRFVEAALRRTLWALGKFLANRPIFAAILPILCFLSALSLPILSRNLIFVDMPFAHIFGAKSEIVTNGLGGLKAQEFNSTNPMFSCMNWRDPNHFAVLLRTSSLRDTILRKDAVLAYTALKKKLDHFPVEKREYLQQCSTECEIDKDMVDRIVKKSPQVALTYPETFVSMSKDSTNLTRVYLGATIGGVEIDTDGAISSATSLFMNFELKQELGGKEHDAWFRHFDDQILLTTAPNISIMSWSPENFRARVIETIELEYWQIPICAAILLGFCVVFSFGLNSYESKPCIGLMIFVTLVISSLTGFSMQFYRNLPIDPLIYPICVGILWLFQLHYSWSRYSSAAVHPTEKIAFILAHDAPGIVASAAVVVVTFLLMGLLMTNSHMVSSFIGIASSIAILVIFAILFISIFIFFGGRREARGVKWYQIFKTGDTQFTAPQLASFDSSALFGLHDRLIDTRPRATRAIGAFLIGRTVRYPIVFFCTAYLIFAAFGCSQTSVDIKEEYFLPQKSAEAAFIENYREQFGKTTRFLELVIDGSVEYHDRDVQNSIFEILDYAINEGFATRSANWLSEFTKFEKGSIYDVNPDTFVPVVNLVFLPSEPYRKFASDVVMDRFQTQIVKSRMFLELTPKGFNERVSLIETLLTKASSTHLPLSVSLPSTMSLRHDITVLSSGLYAFGIALVSLFIASLLLLGQPALTFLLLFTSIAVLVETIGYSYFWTVPINMVTLTMALAGNALTCVIVIAFCYSYLMSGKSQIRAGIRIQYTFQATLIPVLFACIIPVLTFIPILSVDVPLVYHIFKIIVLNATASLIHYLLFLPNLMLLFSEHFSFGCSSLNCAECCCDMDDESSIYYIPTGGRPIHPDGIYTQHAAYAYSVPKINAPPPHYLAIGAPPTPSANRVGEIYGQYAVRESSRRPRRHSESSQGGDVGATPRRDRDSRRRRHRRAVSRDSEIYEDLPSPRPATTSSRSNSPRHPHRPTYDSRQASRPQAYHYEEGAPQWRPYIQPSPYQMYYPGGGAAYGQTRR</sequence>
<dbReference type="SUPFAM" id="SSF82866">
    <property type="entry name" value="Multidrug efflux transporter AcrB transmembrane domain"/>
    <property type="match status" value="1"/>
</dbReference>
<feature type="transmembrane region" description="Helical" evidence="2">
    <location>
        <begin position="1002"/>
        <end position="1024"/>
    </location>
</feature>
<dbReference type="PANTHER" id="PTHR10796">
    <property type="entry name" value="PATCHED-RELATED"/>
    <property type="match status" value="1"/>
</dbReference>
<keyword evidence="2" id="KW-0472">Membrane</keyword>
<feature type="compositionally biased region" description="Pro residues" evidence="1">
    <location>
        <begin position="37"/>
        <end position="48"/>
    </location>
</feature>
<dbReference type="GO" id="GO:0006897">
    <property type="term" value="P:endocytosis"/>
    <property type="evidence" value="ECO:0007669"/>
    <property type="project" value="TreeGrafter"/>
</dbReference>
<proteinExistence type="predicted"/>
<feature type="transmembrane region" description="Helical" evidence="2">
    <location>
        <begin position="525"/>
        <end position="544"/>
    </location>
</feature>
<feature type="compositionally biased region" description="Polar residues" evidence="1">
    <location>
        <begin position="61"/>
        <end position="75"/>
    </location>
</feature>
<evidence type="ECO:0008006" key="5">
    <source>
        <dbReference type="Google" id="ProtNLM"/>
    </source>
</evidence>
<feature type="region of interest" description="Disordered" evidence="1">
    <location>
        <begin position="1116"/>
        <end position="1210"/>
    </location>
</feature>
<feature type="transmembrane region" description="Helical" evidence="2">
    <location>
        <begin position="932"/>
        <end position="957"/>
    </location>
</feature>
<name>A0A9P1IFJ8_9PELO</name>
<protein>
    <recommendedName>
        <fullName evidence="5">SSD domain-containing protein</fullName>
    </recommendedName>
</protein>
<dbReference type="OrthoDB" id="5854469at2759"/>
<dbReference type="GO" id="GO:0030659">
    <property type="term" value="C:cytoplasmic vesicle membrane"/>
    <property type="evidence" value="ECO:0007669"/>
    <property type="project" value="TreeGrafter"/>
</dbReference>
<feature type="transmembrane region" description="Helical" evidence="2">
    <location>
        <begin position="906"/>
        <end position="926"/>
    </location>
</feature>
<dbReference type="GO" id="GO:0018996">
    <property type="term" value="P:molting cycle, collagen and cuticulin-based cuticle"/>
    <property type="evidence" value="ECO:0007669"/>
    <property type="project" value="TreeGrafter"/>
</dbReference>
<evidence type="ECO:0000256" key="2">
    <source>
        <dbReference type="SAM" id="Phobius"/>
    </source>
</evidence>
<accession>A0A9P1IFJ8</accession>
<feature type="transmembrane region" description="Helical" evidence="2">
    <location>
        <begin position="592"/>
        <end position="619"/>
    </location>
</feature>
<feature type="transmembrane region" description="Helical" evidence="2">
    <location>
        <begin position="466"/>
        <end position="487"/>
    </location>
</feature>
<keyword evidence="4" id="KW-1185">Reference proteome</keyword>
<feature type="compositionally biased region" description="Low complexity" evidence="1">
    <location>
        <begin position="11"/>
        <end position="20"/>
    </location>
</feature>
<keyword evidence="2" id="KW-0812">Transmembrane</keyword>
<dbReference type="Gene3D" id="1.20.1640.10">
    <property type="entry name" value="Multidrug efflux transporter AcrB transmembrane domain"/>
    <property type="match status" value="1"/>
</dbReference>
<dbReference type="GO" id="GO:0005886">
    <property type="term" value="C:plasma membrane"/>
    <property type="evidence" value="ECO:0007669"/>
    <property type="project" value="TreeGrafter"/>
</dbReference>
<organism evidence="3 4">
    <name type="scientific">Caenorhabditis angaria</name>
    <dbReference type="NCBI Taxonomy" id="860376"/>
    <lineage>
        <taxon>Eukaryota</taxon>
        <taxon>Metazoa</taxon>
        <taxon>Ecdysozoa</taxon>
        <taxon>Nematoda</taxon>
        <taxon>Chromadorea</taxon>
        <taxon>Rhabditida</taxon>
        <taxon>Rhabditina</taxon>
        <taxon>Rhabditomorpha</taxon>
        <taxon>Rhabditoidea</taxon>
        <taxon>Rhabditidae</taxon>
        <taxon>Peloderinae</taxon>
        <taxon>Caenorhabditis</taxon>
    </lineage>
</organism>
<evidence type="ECO:0000313" key="3">
    <source>
        <dbReference type="EMBL" id="CAI5444344.1"/>
    </source>
</evidence>
<evidence type="ECO:0000313" key="4">
    <source>
        <dbReference type="Proteomes" id="UP001152747"/>
    </source>
</evidence>
<reference evidence="3" key="1">
    <citation type="submission" date="2022-11" db="EMBL/GenBank/DDBJ databases">
        <authorList>
            <person name="Kikuchi T."/>
        </authorList>
    </citation>
    <scope>NUCLEOTIDE SEQUENCE</scope>
    <source>
        <strain evidence="3">PS1010</strain>
    </source>
</reference>
<feature type="transmembrane region" description="Helical" evidence="2">
    <location>
        <begin position="978"/>
        <end position="996"/>
    </location>
</feature>
<comment type="caution">
    <text evidence="3">The sequence shown here is derived from an EMBL/GenBank/DDBJ whole genome shotgun (WGS) entry which is preliminary data.</text>
</comment>
<dbReference type="AlphaFoldDB" id="A0A9P1IFJ8"/>
<feature type="transmembrane region" description="Helical" evidence="2">
    <location>
        <begin position="565"/>
        <end position="586"/>
    </location>
</feature>
<keyword evidence="2" id="KW-1133">Transmembrane helix</keyword>
<dbReference type="Proteomes" id="UP001152747">
    <property type="component" value="Unassembled WGS sequence"/>
</dbReference>
<gene>
    <name evidence="3" type="ORF">CAMP_LOCUS6981</name>
</gene>
<feature type="region of interest" description="Disordered" evidence="1">
    <location>
        <begin position="1"/>
        <end position="139"/>
    </location>
</feature>
<evidence type="ECO:0000256" key="1">
    <source>
        <dbReference type="SAM" id="MobiDB-lite"/>
    </source>
</evidence>
<feature type="transmembrane region" description="Helical" evidence="2">
    <location>
        <begin position="880"/>
        <end position="899"/>
    </location>
</feature>
<feature type="compositionally biased region" description="Low complexity" evidence="1">
    <location>
        <begin position="76"/>
        <end position="89"/>
    </location>
</feature>
<feature type="transmembrane region" description="Helical" evidence="2">
    <location>
        <begin position="494"/>
        <end position="513"/>
    </location>
</feature>
<feature type="compositionally biased region" description="Basic and acidic residues" evidence="1">
    <location>
        <begin position="101"/>
        <end position="126"/>
    </location>
</feature>